<dbReference type="InterPro" id="IPR015814">
    <property type="entry name" value="Pgluconate_DH_NAD-bd_C"/>
</dbReference>
<evidence type="ECO:0000313" key="4">
    <source>
        <dbReference type="Proteomes" id="UP000248116"/>
    </source>
</evidence>
<feature type="domain" description="6-phosphogluconate dehydrogenase NADP-binding" evidence="1">
    <location>
        <begin position="4"/>
        <end position="139"/>
    </location>
</feature>
<dbReference type="InterPro" id="IPR008927">
    <property type="entry name" value="6-PGluconate_DH-like_C_sf"/>
</dbReference>
<dbReference type="SUPFAM" id="SSF51735">
    <property type="entry name" value="NAD(P)-binding Rossmann-fold domains"/>
    <property type="match status" value="1"/>
</dbReference>
<name>A0ABX5P6R4_9PROT</name>
<dbReference type="Gene3D" id="3.40.50.720">
    <property type="entry name" value="NAD(P)-binding Rossmann-like Domain"/>
    <property type="match status" value="1"/>
</dbReference>
<accession>A0ABX5P6R4</accession>
<comment type="caution">
    <text evidence="3">The sequence shown here is derived from an EMBL/GenBank/DDBJ whole genome shotgun (WGS) entry which is preliminary data.</text>
</comment>
<dbReference type="InterPro" id="IPR036291">
    <property type="entry name" value="NAD(P)-bd_dom_sf"/>
</dbReference>
<evidence type="ECO:0000259" key="2">
    <source>
        <dbReference type="Pfam" id="PF09130"/>
    </source>
</evidence>
<dbReference type="InterPro" id="IPR013328">
    <property type="entry name" value="6PGD_dom2"/>
</dbReference>
<dbReference type="Gene3D" id="1.10.1040.10">
    <property type="entry name" value="N-(1-d-carboxylethyl)-l-norvaline Dehydrogenase, domain 2"/>
    <property type="match status" value="1"/>
</dbReference>
<dbReference type="RefSeq" id="WP_110559534.1">
    <property type="nucleotide sequence ID" value="NZ_PRCW01000028.1"/>
</dbReference>
<dbReference type="EMBL" id="PRCW01000028">
    <property type="protein sequence ID" value="PYD48597.1"/>
    <property type="molecule type" value="Genomic_DNA"/>
</dbReference>
<dbReference type="InterPro" id="IPR006115">
    <property type="entry name" value="6PGDH_NADP-bd"/>
</dbReference>
<dbReference type="SUPFAM" id="SSF48179">
    <property type="entry name" value="6-phosphogluconate dehydrogenase C-terminal domain-like"/>
    <property type="match status" value="1"/>
</dbReference>
<proteinExistence type="predicted"/>
<reference evidence="3 4" key="1">
    <citation type="submission" date="2018-02" db="EMBL/GenBank/DDBJ databases">
        <authorList>
            <person name="Skraban J."/>
            <person name="Trcek J."/>
        </authorList>
    </citation>
    <scope>NUCLEOTIDE SEQUENCE [LARGE SCALE GENOMIC DNA]</scope>
    <source>
        <strain evidence="3 4">AV446</strain>
    </source>
</reference>
<dbReference type="Proteomes" id="UP000248116">
    <property type="component" value="Unassembled WGS sequence"/>
</dbReference>
<protein>
    <submittedName>
        <fullName evidence="3">6-phosphogluconate dehydrogenase</fullName>
    </submittedName>
</protein>
<organism evidence="3 4">
    <name type="scientific">Novacetimonas pomaceti</name>
    <dbReference type="NCBI Taxonomy" id="2021998"/>
    <lineage>
        <taxon>Bacteria</taxon>
        <taxon>Pseudomonadati</taxon>
        <taxon>Pseudomonadota</taxon>
        <taxon>Alphaproteobacteria</taxon>
        <taxon>Acetobacterales</taxon>
        <taxon>Acetobacteraceae</taxon>
        <taxon>Novacetimonas</taxon>
    </lineage>
</organism>
<gene>
    <name evidence="3" type="ORF">C3920_03545</name>
</gene>
<feature type="domain" description="Phosphogluconate dehydrogenase NAD-binding putative C-terminal" evidence="2">
    <location>
        <begin position="192"/>
        <end position="258"/>
    </location>
</feature>
<evidence type="ECO:0000313" key="3">
    <source>
        <dbReference type="EMBL" id="PYD48597.1"/>
    </source>
</evidence>
<sequence length="280" mass="29101">MATIAIVAPGAMGSAIARHLIAQGARVLTSVEGRSDLTVRRARDAGMVAVAMHDLATADLILSIVPPGEALSVAEALASVLRQSLSKPVFIDFNAINPSTMQMVSTVLAGTGCEVLDGAIIGPPPVSGRQGPTFYISGDLRHRSDILLRLGLNLRLIDAPSGAASALKMVYAGVNKGITALGTAMLLASADAGCAQGLRQEMGESLPDILAHFTRSIPDMYPKAYRWVAEMREIAAFLGADNPAAGLFEAAAQVFARVAEDDVACGELASRLNNVLGLPE</sequence>
<keyword evidence="4" id="KW-1185">Reference proteome</keyword>
<evidence type="ECO:0000259" key="1">
    <source>
        <dbReference type="Pfam" id="PF03446"/>
    </source>
</evidence>
<dbReference type="Pfam" id="PF03446">
    <property type="entry name" value="NAD_binding_2"/>
    <property type="match status" value="1"/>
</dbReference>
<dbReference type="Pfam" id="PF09130">
    <property type="entry name" value="DUF1932"/>
    <property type="match status" value="1"/>
</dbReference>